<gene>
    <name evidence="1" type="ORF">MRB53_009568</name>
</gene>
<dbReference type="EMBL" id="CM056811">
    <property type="protein sequence ID" value="KAJ8635301.1"/>
    <property type="molecule type" value="Genomic_DNA"/>
</dbReference>
<name>A0ACC2LQK2_PERAE</name>
<dbReference type="Proteomes" id="UP001234297">
    <property type="component" value="Chromosome 3"/>
</dbReference>
<protein>
    <submittedName>
        <fullName evidence="1">Uncharacterized protein</fullName>
    </submittedName>
</protein>
<keyword evidence="2" id="KW-1185">Reference proteome</keyword>
<organism evidence="1 2">
    <name type="scientific">Persea americana</name>
    <name type="common">Avocado</name>
    <dbReference type="NCBI Taxonomy" id="3435"/>
    <lineage>
        <taxon>Eukaryota</taxon>
        <taxon>Viridiplantae</taxon>
        <taxon>Streptophyta</taxon>
        <taxon>Embryophyta</taxon>
        <taxon>Tracheophyta</taxon>
        <taxon>Spermatophyta</taxon>
        <taxon>Magnoliopsida</taxon>
        <taxon>Magnoliidae</taxon>
        <taxon>Laurales</taxon>
        <taxon>Lauraceae</taxon>
        <taxon>Persea</taxon>
    </lineage>
</organism>
<reference evidence="1 2" key="1">
    <citation type="journal article" date="2022" name="Hortic Res">
        <title>A haplotype resolved chromosomal level avocado genome allows analysis of novel avocado genes.</title>
        <authorList>
            <person name="Nath O."/>
            <person name="Fletcher S.J."/>
            <person name="Hayward A."/>
            <person name="Shaw L.M."/>
            <person name="Masouleh A.K."/>
            <person name="Furtado A."/>
            <person name="Henry R.J."/>
            <person name="Mitter N."/>
        </authorList>
    </citation>
    <scope>NUCLEOTIDE SEQUENCE [LARGE SCALE GENOMIC DNA]</scope>
    <source>
        <strain evidence="2">cv. Hass</strain>
    </source>
</reference>
<evidence type="ECO:0000313" key="2">
    <source>
        <dbReference type="Proteomes" id="UP001234297"/>
    </source>
</evidence>
<proteinExistence type="predicted"/>
<accession>A0ACC2LQK2</accession>
<sequence length="170" mass="18847">MSSPMVTPVLTYVDPPSSKELTPACTSHVEDVLPTTSALPLSSSTLRRRYSTSTPRHDGPPKSTQHVTNPSKQVILNDQPTLVPRPIQVDTRPATTSSLTKPQRPHTMWTHSMDGMYKPKNPKTLIVTRYPLPKALQAVLGLAEPTCYTQALKSREWRAAMAIGFYALQR</sequence>
<comment type="caution">
    <text evidence="1">The sequence shown here is derived from an EMBL/GenBank/DDBJ whole genome shotgun (WGS) entry which is preliminary data.</text>
</comment>
<evidence type="ECO:0000313" key="1">
    <source>
        <dbReference type="EMBL" id="KAJ8635301.1"/>
    </source>
</evidence>